<feature type="compositionally biased region" description="Basic and acidic residues" evidence="1">
    <location>
        <begin position="95"/>
        <end position="108"/>
    </location>
</feature>
<proteinExistence type="predicted"/>
<feature type="region of interest" description="Disordered" evidence="1">
    <location>
        <begin position="92"/>
        <end position="120"/>
    </location>
</feature>
<evidence type="ECO:0000256" key="1">
    <source>
        <dbReference type="SAM" id="MobiDB-lite"/>
    </source>
</evidence>
<dbReference type="KEGG" id="vg:4155866"/>
<sequence>MSSLKELYHEILKTQQDIAVTYSRVVGVENELKKKLSEENKTESINERLNVLQQQLQELLSFVKPVNALSNDLITKNATDYDNIDIDIEDDVSVEDNKNSDTSDHVDTAENVIEPNENNE</sequence>
<dbReference type="EMBL" id="DQ333351">
    <property type="protein sequence ID" value="ABC61183.1"/>
    <property type="molecule type" value="Genomic_DNA"/>
</dbReference>
<organism evidence="2 3">
    <name type="scientific">Choristoneura occidentalis granulovirus</name>
    <dbReference type="NCBI Taxonomy" id="364745"/>
    <lineage>
        <taxon>Viruses</taxon>
        <taxon>Viruses incertae sedis</taxon>
        <taxon>Naldaviricetes</taxon>
        <taxon>Lefavirales</taxon>
        <taxon>Baculoviridae</taxon>
        <taxon>Betabaculovirus</taxon>
        <taxon>Betabaculovirus chofumiferanae</taxon>
    </lineage>
</organism>
<name>Q1A4P7_9BBAC</name>
<dbReference type="GeneID" id="4155866"/>
<reference evidence="2 3" key="1">
    <citation type="journal article" date="2006" name="J. Gen. Virol.">
        <title>Sequence analysis of the Choristoneura occidentalis granulovirus genome.</title>
        <authorList>
            <person name="Escasa S.R."/>
            <person name="Lauzon H.A.M."/>
            <person name="Mathur A.C."/>
            <person name="Krell P.J."/>
            <person name="Arif B.M."/>
        </authorList>
    </citation>
    <scope>NUCLEOTIDE SEQUENCE [LARGE SCALE GENOMIC DNA]</scope>
</reference>
<dbReference type="RefSeq" id="YP_654470.1">
    <property type="nucleotide sequence ID" value="NC_008168.1"/>
</dbReference>
<accession>Q1A4P7</accession>
<keyword evidence="3" id="KW-1185">Reference proteome</keyword>
<evidence type="ECO:0000313" key="2">
    <source>
        <dbReference type="EMBL" id="ABC61183.1"/>
    </source>
</evidence>
<dbReference type="Proteomes" id="UP000202317">
    <property type="component" value="Segment"/>
</dbReference>
<protein>
    <submittedName>
        <fullName evidence="2">Uncharacterized protein</fullName>
    </submittedName>
</protein>
<evidence type="ECO:0000313" key="3">
    <source>
        <dbReference type="Proteomes" id="UP000202317"/>
    </source>
</evidence>